<feature type="region of interest" description="Disordered" evidence="1">
    <location>
        <begin position="1"/>
        <end position="27"/>
    </location>
</feature>
<sequence>MEPTGLVDRRPSELPAKGDWEDPTVEPLHSNEWMKGILQADTVDLLIAPGQSGNAGPHSAPATMPVAFEAGSFQERSRRMKDVRGIDEEGDQETKISQLPSLDKEAHLALYRRRTTERPGGSTKNSLQVKPTKDLLERH</sequence>
<dbReference type="Proteomes" id="UP000075230">
    <property type="component" value="Unassembled WGS sequence"/>
</dbReference>
<name>A0A146FKL6_ASPKA</name>
<reference evidence="3" key="2">
    <citation type="submission" date="2016-02" db="EMBL/GenBank/DDBJ databases">
        <title>Genome sequencing of Aspergillus luchuensis NBRC 4314.</title>
        <authorList>
            <person name="Yamada O."/>
        </authorList>
    </citation>
    <scope>NUCLEOTIDE SEQUENCE [LARGE SCALE GENOMIC DNA]</scope>
    <source>
        <strain evidence="3">RIB 2604</strain>
    </source>
</reference>
<feature type="compositionally biased region" description="Basic and acidic residues" evidence="1">
    <location>
        <begin position="75"/>
        <end position="87"/>
    </location>
</feature>
<feature type="region of interest" description="Disordered" evidence="1">
    <location>
        <begin position="73"/>
        <end position="139"/>
    </location>
</feature>
<protein>
    <submittedName>
        <fullName evidence="2">Oligosaccharyl transferase subunit</fullName>
    </submittedName>
</protein>
<dbReference type="AlphaFoldDB" id="A0A146FKL6"/>
<evidence type="ECO:0000313" key="2">
    <source>
        <dbReference type="EMBL" id="GAT26396.1"/>
    </source>
</evidence>
<dbReference type="GO" id="GO:0016740">
    <property type="term" value="F:transferase activity"/>
    <property type="evidence" value="ECO:0007669"/>
    <property type="project" value="UniProtKB-KW"/>
</dbReference>
<keyword evidence="2" id="KW-0808">Transferase</keyword>
<evidence type="ECO:0000313" key="3">
    <source>
        <dbReference type="Proteomes" id="UP000075230"/>
    </source>
</evidence>
<reference evidence="2 3" key="1">
    <citation type="journal article" date="2016" name="DNA Res.">
        <title>Genome sequence of Aspergillus luchuensis NBRC 4314.</title>
        <authorList>
            <person name="Yamada O."/>
            <person name="Machida M."/>
            <person name="Hosoyama A."/>
            <person name="Goto M."/>
            <person name="Takahashi T."/>
            <person name="Futagami T."/>
            <person name="Yamagata Y."/>
            <person name="Takeuchi M."/>
            <person name="Kobayashi T."/>
            <person name="Koike H."/>
            <person name="Abe K."/>
            <person name="Asai K."/>
            <person name="Arita M."/>
            <person name="Fujita N."/>
            <person name="Fukuda K."/>
            <person name="Higa K."/>
            <person name="Horikawa H."/>
            <person name="Ishikawa T."/>
            <person name="Jinno K."/>
            <person name="Kato Y."/>
            <person name="Kirimura K."/>
            <person name="Mizutani O."/>
            <person name="Nakasone K."/>
            <person name="Sano M."/>
            <person name="Shiraishi Y."/>
            <person name="Tsukahara M."/>
            <person name="Gomi K."/>
        </authorList>
    </citation>
    <scope>NUCLEOTIDE SEQUENCE [LARGE SCALE GENOMIC DNA]</scope>
    <source>
        <strain evidence="2 3">RIB 2604</strain>
    </source>
</reference>
<proteinExistence type="predicted"/>
<gene>
    <name evidence="2" type="ORF">RIB2604_02100720</name>
</gene>
<dbReference type="EMBL" id="BCWF01000021">
    <property type="protein sequence ID" value="GAT26396.1"/>
    <property type="molecule type" value="Genomic_DNA"/>
</dbReference>
<accession>A0A146FKL6</accession>
<evidence type="ECO:0000256" key="1">
    <source>
        <dbReference type="SAM" id="MobiDB-lite"/>
    </source>
</evidence>
<comment type="caution">
    <text evidence="2">The sequence shown here is derived from an EMBL/GenBank/DDBJ whole genome shotgun (WGS) entry which is preliminary data.</text>
</comment>
<organism evidence="2 3">
    <name type="scientific">Aspergillus kawachii</name>
    <name type="common">White koji mold</name>
    <name type="synonym">Aspergillus awamori var. kawachi</name>
    <dbReference type="NCBI Taxonomy" id="1069201"/>
    <lineage>
        <taxon>Eukaryota</taxon>
        <taxon>Fungi</taxon>
        <taxon>Dikarya</taxon>
        <taxon>Ascomycota</taxon>
        <taxon>Pezizomycotina</taxon>
        <taxon>Eurotiomycetes</taxon>
        <taxon>Eurotiomycetidae</taxon>
        <taxon>Eurotiales</taxon>
        <taxon>Aspergillaceae</taxon>
        <taxon>Aspergillus</taxon>
        <taxon>Aspergillus subgen. Circumdati</taxon>
    </lineage>
</organism>
<dbReference type="VEuPathDB" id="FungiDB:ASPFODRAFT_55361"/>
<feature type="compositionally biased region" description="Basic and acidic residues" evidence="1">
    <location>
        <begin position="7"/>
        <end position="20"/>
    </location>
</feature>